<name>A0A3P7P069_DIBLA</name>
<reference evidence="2 3" key="1">
    <citation type="submission" date="2018-11" db="EMBL/GenBank/DDBJ databases">
        <authorList>
            <consortium name="Pathogen Informatics"/>
        </authorList>
    </citation>
    <scope>NUCLEOTIDE SEQUENCE [LARGE SCALE GENOMIC DNA]</scope>
</reference>
<accession>A0A3P7P069</accession>
<dbReference type="AlphaFoldDB" id="A0A3P7P069"/>
<dbReference type="EMBL" id="UYRU01051047">
    <property type="protein sequence ID" value="VDN11246.1"/>
    <property type="molecule type" value="Genomic_DNA"/>
</dbReference>
<dbReference type="Proteomes" id="UP000281553">
    <property type="component" value="Unassembled WGS sequence"/>
</dbReference>
<organism evidence="2 3">
    <name type="scientific">Dibothriocephalus latus</name>
    <name type="common">Fish tapeworm</name>
    <name type="synonym">Diphyllobothrium latum</name>
    <dbReference type="NCBI Taxonomy" id="60516"/>
    <lineage>
        <taxon>Eukaryota</taxon>
        <taxon>Metazoa</taxon>
        <taxon>Spiralia</taxon>
        <taxon>Lophotrochozoa</taxon>
        <taxon>Platyhelminthes</taxon>
        <taxon>Cestoda</taxon>
        <taxon>Eucestoda</taxon>
        <taxon>Diphyllobothriidea</taxon>
        <taxon>Diphyllobothriidae</taxon>
        <taxon>Dibothriocephalus</taxon>
    </lineage>
</organism>
<evidence type="ECO:0000313" key="3">
    <source>
        <dbReference type="Proteomes" id="UP000281553"/>
    </source>
</evidence>
<proteinExistence type="predicted"/>
<feature type="compositionally biased region" description="Polar residues" evidence="1">
    <location>
        <begin position="17"/>
        <end position="27"/>
    </location>
</feature>
<protein>
    <submittedName>
        <fullName evidence="2">Uncharacterized protein</fullName>
    </submittedName>
</protein>
<feature type="region of interest" description="Disordered" evidence="1">
    <location>
        <begin position="1"/>
        <end position="27"/>
    </location>
</feature>
<keyword evidence="3" id="KW-1185">Reference proteome</keyword>
<feature type="compositionally biased region" description="Basic residues" evidence="1">
    <location>
        <begin position="51"/>
        <end position="64"/>
    </location>
</feature>
<sequence>MQPVPRLRLGEEAATGASGNSTSPSITGRRSALNALRLLQDPPSPLSLVKLHVKKQQTLRKQKGRSADRR</sequence>
<feature type="region of interest" description="Disordered" evidence="1">
    <location>
        <begin position="47"/>
        <end position="70"/>
    </location>
</feature>
<gene>
    <name evidence="2" type="ORF">DILT_LOCUS7077</name>
</gene>
<evidence type="ECO:0000256" key="1">
    <source>
        <dbReference type="SAM" id="MobiDB-lite"/>
    </source>
</evidence>
<evidence type="ECO:0000313" key="2">
    <source>
        <dbReference type="EMBL" id="VDN11246.1"/>
    </source>
</evidence>